<evidence type="ECO:0000313" key="4">
    <source>
        <dbReference type="EMBL" id="KAK9691934.1"/>
    </source>
</evidence>
<dbReference type="Gene3D" id="3.30.200.20">
    <property type="entry name" value="Phosphorylase Kinase, domain 1"/>
    <property type="match status" value="1"/>
</dbReference>
<dbReference type="Gene3D" id="1.10.510.10">
    <property type="entry name" value="Transferase(Phosphotransferase) domain 1"/>
    <property type="match status" value="1"/>
</dbReference>
<dbReference type="GO" id="GO:0005886">
    <property type="term" value="C:plasma membrane"/>
    <property type="evidence" value="ECO:0007669"/>
    <property type="project" value="UniProtKB-SubCell"/>
</dbReference>
<name>A0AAW1IQG1_SAPOF</name>
<protein>
    <recommendedName>
        <fullName evidence="3">Protein kinase domain-containing protein</fullName>
    </recommendedName>
</protein>
<proteinExistence type="predicted"/>
<keyword evidence="2" id="KW-0472">Membrane</keyword>
<evidence type="ECO:0000259" key="3">
    <source>
        <dbReference type="PROSITE" id="PS50011"/>
    </source>
</evidence>
<dbReference type="InterPro" id="IPR011009">
    <property type="entry name" value="Kinase-like_dom_sf"/>
</dbReference>
<reference evidence="4" key="1">
    <citation type="submission" date="2024-03" db="EMBL/GenBank/DDBJ databases">
        <title>WGS assembly of Saponaria officinalis var. Norfolk2.</title>
        <authorList>
            <person name="Jenkins J."/>
            <person name="Shu S."/>
            <person name="Grimwood J."/>
            <person name="Barry K."/>
            <person name="Goodstein D."/>
            <person name="Schmutz J."/>
            <person name="Leebens-Mack J."/>
            <person name="Osbourn A."/>
        </authorList>
    </citation>
    <scope>NUCLEOTIDE SEQUENCE [LARGE SCALE GENOMIC DNA]</scope>
    <source>
        <strain evidence="4">JIC</strain>
    </source>
</reference>
<gene>
    <name evidence="4" type="ORF">RND81_09G230100</name>
</gene>
<dbReference type="InterPro" id="IPR001245">
    <property type="entry name" value="Ser-Thr/Tyr_kinase_cat_dom"/>
</dbReference>
<dbReference type="PANTHER" id="PTHR45621">
    <property type="entry name" value="OS01G0588500 PROTEIN-RELATED"/>
    <property type="match status" value="1"/>
</dbReference>
<evidence type="ECO:0000313" key="5">
    <source>
        <dbReference type="Proteomes" id="UP001443914"/>
    </source>
</evidence>
<dbReference type="Proteomes" id="UP001443914">
    <property type="component" value="Unassembled WGS sequence"/>
</dbReference>
<dbReference type="InterPro" id="IPR050823">
    <property type="entry name" value="Plant_Ser_Thr_Prot_Kinase"/>
</dbReference>
<dbReference type="InterPro" id="IPR000719">
    <property type="entry name" value="Prot_kinase_dom"/>
</dbReference>
<dbReference type="AlphaFoldDB" id="A0AAW1IQG1"/>
<accession>A0AAW1IQG1</accession>
<dbReference type="Pfam" id="PF07714">
    <property type="entry name" value="PK_Tyr_Ser-Thr"/>
    <property type="match status" value="1"/>
</dbReference>
<dbReference type="GO" id="GO:0005524">
    <property type="term" value="F:ATP binding"/>
    <property type="evidence" value="ECO:0007669"/>
    <property type="project" value="InterPro"/>
</dbReference>
<evidence type="ECO:0000256" key="1">
    <source>
        <dbReference type="ARBA" id="ARBA00004236"/>
    </source>
</evidence>
<comment type="caution">
    <text evidence="4">The sequence shown here is derived from an EMBL/GenBank/DDBJ whole genome shotgun (WGS) entry which is preliminary data.</text>
</comment>
<feature type="domain" description="Protein kinase" evidence="3">
    <location>
        <begin position="129"/>
        <end position="421"/>
    </location>
</feature>
<sequence length="520" mass="60210">MLLLRLICREDSVKQKKNKHFYVSTPGPFDTAWQPYRKMVSQRFFYERDYQRVSTIAEYCVVNPLNQFNGPWFVSEEEQITTISDVVRQLDDLLLFSLPVGKFGEKVVIRGHTLMYFSFENLCEMTDNFCKENLFAKIYLGEAYRGRIQQDWKGMESQNVIVKIWGRGKYSKHNLEVWKSSVEDDICRLRDEVFLLTHGRIINHPNTVKLLGYCFDDKNVGAVYCHQPLDTLQNLLGDDKLSWRERVTIALDLGRFLELLHGLEPQRVVRNICAVHIMIDQDKKPFLYDFSMLKGEFHPGKKAANNRKLHGFASYRDPYYLMSGSMILPQSDVYAFGVLLMSLICKRDTGVKLQKVIYKFIEADYNSKSSVAHESFVNQPSFDQYDGDKLSALAMQCLRLDYPMSRPTASDIVKQLSNLFLFTGTRISADVDADVDVDVDVEAIGRPSRTKYTRIFEKLLSCASGKKKEEKQREAMRPLINQLQVIKTATLTPKHFGCMDIEEVDKKMKRRETDELKLAC</sequence>
<keyword evidence="2" id="KW-1003">Cell membrane</keyword>
<dbReference type="EMBL" id="JBDFQZ010000009">
    <property type="protein sequence ID" value="KAK9691934.1"/>
    <property type="molecule type" value="Genomic_DNA"/>
</dbReference>
<organism evidence="4 5">
    <name type="scientific">Saponaria officinalis</name>
    <name type="common">Common soapwort</name>
    <name type="synonym">Lychnis saponaria</name>
    <dbReference type="NCBI Taxonomy" id="3572"/>
    <lineage>
        <taxon>Eukaryota</taxon>
        <taxon>Viridiplantae</taxon>
        <taxon>Streptophyta</taxon>
        <taxon>Embryophyta</taxon>
        <taxon>Tracheophyta</taxon>
        <taxon>Spermatophyta</taxon>
        <taxon>Magnoliopsida</taxon>
        <taxon>eudicotyledons</taxon>
        <taxon>Gunneridae</taxon>
        <taxon>Pentapetalae</taxon>
        <taxon>Caryophyllales</taxon>
        <taxon>Caryophyllaceae</taxon>
        <taxon>Caryophylleae</taxon>
        <taxon>Saponaria</taxon>
    </lineage>
</organism>
<comment type="subcellular location">
    <subcellularLocation>
        <location evidence="1">Cell membrane</location>
    </subcellularLocation>
</comment>
<evidence type="ECO:0000256" key="2">
    <source>
        <dbReference type="ARBA" id="ARBA00022475"/>
    </source>
</evidence>
<dbReference type="PROSITE" id="PS50011">
    <property type="entry name" value="PROTEIN_KINASE_DOM"/>
    <property type="match status" value="1"/>
</dbReference>
<keyword evidence="5" id="KW-1185">Reference proteome</keyword>
<dbReference type="GO" id="GO:0004672">
    <property type="term" value="F:protein kinase activity"/>
    <property type="evidence" value="ECO:0007669"/>
    <property type="project" value="InterPro"/>
</dbReference>
<dbReference type="SUPFAM" id="SSF56112">
    <property type="entry name" value="Protein kinase-like (PK-like)"/>
    <property type="match status" value="1"/>
</dbReference>